<gene>
    <name evidence="2" type="ORF">DDF67_07285</name>
</gene>
<dbReference type="SUPFAM" id="SSF109604">
    <property type="entry name" value="HD-domain/PDEase-like"/>
    <property type="match status" value="1"/>
</dbReference>
<feature type="domain" description="HD" evidence="1">
    <location>
        <begin position="59"/>
        <end position="108"/>
    </location>
</feature>
<keyword evidence="2" id="KW-0378">Hydrolase</keyword>
<accession>A0A2T9K5N7</accession>
<organism evidence="2 3">
    <name type="scientific">Caulobacter endophyticus</name>
    <dbReference type="NCBI Taxonomy" id="2172652"/>
    <lineage>
        <taxon>Bacteria</taxon>
        <taxon>Pseudomonadati</taxon>
        <taxon>Pseudomonadota</taxon>
        <taxon>Alphaproteobacteria</taxon>
        <taxon>Caulobacterales</taxon>
        <taxon>Caulobacteraceae</taxon>
        <taxon>Caulobacter</taxon>
    </lineage>
</organism>
<dbReference type="PANTHER" id="PTHR40202:SF1">
    <property type="entry name" value="HD DOMAIN-CONTAINING PROTEIN"/>
    <property type="match status" value="1"/>
</dbReference>
<reference evidence="2 3" key="1">
    <citation type="submission" date="2018-04" db="EMBL/GenBank/DDBJ databases">
        <title>The genome sequence of Caulobacter sp. 744.</title>
        <authorList>
            <person name="Gao J."/>
            <person name="Sun J."/>
        </authorList>
    </citation>
    <scope>NUCLEOTIDE SEQUENCE [LARGE SCALE GENOMIC DNA]</scope>
    <source>
        <strain evidence="2 3">774</strain>
    </source>
</reference>
<dbReference type="AlphaFoldDB" id="A0A2T9K5N7"/>
<dbReference type="InterPro" id="IPR006674">
    <property type="entry name" value="HD_domain"/>
</dbReference>
<proteinExistence type="predicted"/>
<dbReference type="Proteomes" id="UP000245073">
    <property type="component" value="Unassembled WGS sequence"/>
</dbReference>
<evidence type="ECO:0000313" key="2">
    <source>
        <dbReference type="EMBL" id="PVM91280.1"/>
    </source>
</evidence>
<name>A0A2T9K5N7_9CAUL</name>
<dbReference type="Gene3D" id="1.10.3210.10">
    <property type="entry name" value="Hypothetical protein af1432"/>
    <property type="match status" value="1"/>
</dbReference>
<comment type="caution">
    <text evidence="2">The sequence shown here is derived from an EMBL/GenBank/DDBJ whole genome shotgun (WGS) entry which is preliminary data.</text>
</comment>
<dbReference type="EMBL" id="QDKQ01000031">
    <property type="protein sequence ID" value="PVM91280.1"/>
    <property type="molecule type" value="Genomic_DNA"/>
</dbReference>
<dbReference type="InterPro" id="IPR052567">
    <property type="entry name" value="OP_Dioxygenase"/>
</dbReference>
<evidence type="ECO:0000313" key="3">
    <source>
        <dbReference type="Proteomes" id="UP000245073"/>
    </source>
</evidence>
<dbReference type="OrthoDB" id="9802857at2"/>
<keyword evidence="3" id="KW-1185">Reference proteome</keyword>
<protein>
    <submittedName>
        <fullName evidence="2">Phosphohydrolase</fullName>
    </submittedName>
</protein>
<dbReference type="PANTHER" id="PTHR40202">
    <property type="match status" value="1"/>
</dbReference>
<sequence>MADGEDHPRARFHAMTEGTAEDWAIIAKAAGDYGRELPDRLVKHLKLLQGDCGGFAVDRLEHSLQTATRAHLAGEDEEYVVCALLHDIGDILGPRNHADIAAAIVQPFVSEANHWMVANHPIFQGYYFFHHLGLDRDMREAFRDHPHFERTAQFCHLYDQPAFDPVYETMPLEAFEPMLRRVMSTPKRSIYLRAAEA</sequence>
<dbReference type="RefSeq" id="WP_109100239.1">
    <property type="nucleotide sequence ID" value="NZ_QDKQ01000031.1"/>
</dbReference>
<dbReference type="Pfam" id="PF01966">
    <property type="entry name" value="HD"/>
    <property type="match status" value="1"/>
</dbReference>
<dbReference type="GO" id="GO:0016787">
    <property type="term" value="F:hydrolase activity"/>
    <property type="evidence" value="ECO:0007669"/>
    <property type="project" value="UniProtKB-KW"/>
</dbReference>
<evidence type="ECO:0000259" key="1">
    <source>
        <dbReference type="Pfam" id="PF01966"/>
    </source>
</evidence>